<dbReference type="EMBL" id="BJYT01000005">
    <property type="protein sequence ID" value="GEO09254.1"/>
    <property type="molecule type" value="Genomic_DNA"/>
</dbReference>
<dbReference type="PANTHER" id="PTHR46825:SF7">
    <property type="entry name" value="D-ALANYL-D-ALANINE CARBOXYPEPTIDASE"/>
    <property type="match status" value="1"/>
</dbReference>
<keyword evidence="3" id="KW-0378">Hydrolase</keyword>
<organism evidence="3 4">
    <name type="scientific">Segetibacter aerophilus</name>
    <dbReference type="NCBI Taxonomy" id="670293"/>
    <lineage>
        <taxon>Bacteria</taxon>
        <taxon>Pseudomonadati</taxon>
        <taxon>Bacteroidota</taxon>
        <taxon>Chitinophagia</taxon>
        <taxon>Chitinophagales</taxon>
        <taxon>Chitinophagaceae</taxon>
        <taxon>Segetibacter</taxon>
    </lineage>
</organism>
<feature type="signal peptide" evidence="1">
    <location>
        <begin position="1"/>
        <end position="21"/>
    </location>
</feature>
<dbReference type="PANTHER" id="PTHR46825">
    <property type="entry name" value="D-ALANYL-D-ALANINE-CARBOXYPEPTIDASE/ENDOPEPTIDASE AMPH"/>
    <property type="match status" value="1"/>
</dbReference>
<dbReference type="Gene3D" id="3.40.710.10">
    <property type="entry name" value="DD-peptidase/beta-lactamase superfamily"/>
    <property type="match status" value="1"/>
</dbReference>
<keyword evidence="1" id="KW-0732">Signal</keyword>
<feature type="chain" id="PRO_5022066680" evidence="1">
    <location>
        <begin position="22"/>
        <end position="388"/>
    </location>
</feature>
<name>A0A512BBA5_9BACT</name>
<dbReference type="AlphaFoldDB" id="A0A512BBA5"/>
<dbReference type="InterPro" id="IPR001466">
    <property type="entry name" value="Beta-lactam-related"/>
</dbReference>
<comment type="caution">
    <text evidence="3">The sequence shown here is derived from an EMBL/GenBank/DDBJ whole genome shotgun (WGS) entry which is preliminary data.</text>
</comment>
<accession>A0A512BBA5</accession>
<feature type="domain" description="Beta-lactamase-related" evidence="2">
    <location>
        <begin position="46"/>
        <end position="363"/>
    </location>
</feature>
<sequence length="388" mass="42694">MKKVFISVYAVLSVLLAVAQAKNDALNSWSAKINKGYSKASALQDIMKRYTTAGLPGVSVAIYSEQEGWWAGAAGYSKVETKMPMNNMHLQYLQSISKTYMAVAILKLHEEGRINLDAPVSTYLPSKYSRYLKRLDTITIRMLLNHTSGMPEYSDNPAFVSYVLLHPTIVFDMEKALKFVQTEKLQFTPGSKHKYCNTNYLVLSMIADAITGDHAAYISKVIFQKIGLTKTYYRSSAGYLNYPNLVDSYWDVLNTGKPANITPLQRANVATLKGDDGIVCTTKDAVKFLKGLVEGKLLKDSSLAPMKEWVNDDAGKPIYGLGLVRYEAGGLMGYGHSGGGIGGGCILLYVPEKKIYIFMATNVGTLFGGNLAQKADDMKNEILASLLF</sequence>
<dbReference type="Proteomes" id="UP000321513">
    <property type="component" value="Unassembled WGS sequence"/>
</dbReference>
<dbReference type="Pfam" id="PF00144">
    <property type="entry name" value="Beta-lactamase"/>
    <property type="match status" value="1"/>
</dbReference>
<reference evidence="3 4" key="1">
    <citation type="submission" date="2019-07" db="EMBL/GenBank/DDBJ databases">
        <title>Whole genome shotgun sequence of Segetibacter aerophilus NBRC 106135.</title>
        <authorList>
            <person name="Hosoyama A."/>
            <person name="Uohara A."/>
            <person name="Ohji S."/>
            <person name="Ichikawa N."/>
        </authorList>
    </citation>
    <scope>NUCLEOTIDE SEQUENCE [LARGE SCALE GENOMIC DNA]</scope>
    <source>
        <strain evidence="3 4">NBRC 106135</strain>
    </source>
</reference>
<evidence type="ECO:0000256" key="1">
    <source>
        <dbReference type="SAM" id="SignalP"/>
    </source>
</evidence>
<protein>
    <submittedName>
        <fullName evidence="3">Serine hydrolase</fullName>
    </submittedName>
</protein>
<dbReference type="SUPFAM" id="SSF56601">
    <property type="entry name" value="beta-lactamase/transpeptidase-like"/>
    <property type="match status" value="1"/>
</dbReference>
<dbReference type="RefSeq" id="WP_147203377.1">
    <property type="nucleotide sequence ID" value="NZ_BJYT01000005.1"/>
</dbReference>
<dbReference type="InterPro" id="IPR050491">
    <property type="entry name" value="AmpC-like"/>
</dbReference>
<evidence type="ECO:0000259" key="2">
    <source>
        <dbReference type="Pfam" id="PF00144"/>
    </source>
</evidence>
<evidence type="ECO:0000313" key="3">
    <source>
        <dbReference type="EMBL" id="GEO09254.1"/>
    </source>
</evidence>
<gene>
    <name evidence="3" type="ORF">SAE01_17500</name>
</gene>
<dbReference type="GO" id="GO:0016787">
    <property type="term" value="F:hydrolase activity"/>
    <property type="evidence" value="ECO:0007669"/>
    <property type="project" value="UniProtKB-KW"/>
</dbReference>
<dbReference type="OrthoDB" id="846150at2"/>
<evidence type="ECO:0000313" key="4">
    <source>
        <dbReference type="Proteomes" id="UP000321513"/>
    </source>
</evidence>
<proteinExistence type="predicted"/>
<keyword evidence="4" id="KW-1185">Reference proteome</keyword>
<dbReference type="InterPro" id="IPR012338">
    <property type="entry name" value="Beta-lactam/transpept-like"/>
</dbReference>